<keyword evidence="1" id="KW-0378">Hydrolase</keyword>
<name>A0A2W5E6J1_9BURK</name>
<dbReference type="Pfam" id="PF06821">
    <property type="entry name" value="Ser_hydrolase"/>
    <property type="match status" value="1"/>
</dbReference>
<sequence length="195" mass="21653">MGYRPPRVLIIPGLHDSGPAHWQTWLQAQYRDARRVTQRDPGTPALERWAERIQRTLEVAGDGEWLAVAHSFGALALVRHLADHPDSPIREALLVAPAEPDKFGLAEALPHERLPRRTRLIASSNDPWMSAASAARWAHRWGSSFSNLGAVGHVNTESGFGPFPLAKAWVDSARQRAAAEQRPQHASFLEWGFAI</sequence>
<proteinExistence type="predicted"/>
<accession>A0A2W5E6J1</accession>
<evidence type="ECO:0000313" key="1">
    <source>
        <dbReference type="EMBL" id="PZP36710.1"/>
    </source>
</evidence>
<comment type="caution">
    <text evidence="1">The sequence shown here is derived from an EMBL/GenBank/DDBJ whole genome shotgun (WGS) entry which is preliminary data.</text>
</comment>
<dbReference type="InterPro" id="IPR010662">
    <property type="entry name" value="RBBP9/YdeN"/>
</dbReference>
<evidence type="ECO:0000313" key="2">
    <source>
        <dbReference type="Proteomes" id="UP000249633"/>
    </source>
</evidence>
<gene>
    <name evidence="1" type="ORF">DI603_01755</name>
</gene>
<dbReference type="InterPro" id="IPR029058">
    <property type="entry name" value="AB_hydrolase_fold"/>
</dbReference>
<dbReference type="SUPFAM" id="SSF53474">
    <property type="entry name" value="alpha/beta-Hydrolases"/>
    <property type="match status" value="1"/>
</dbReference>
<dbReference type="AlphaFoldDB" id="A0A2W5E6J1"/>
<organism evidence="1 2">
    <name type="scientific">Roseateles depolymerans</name>
    <dbReference type="NCBI Taxonomy" id="76731"/>
    <lineage>
        <taxon>Bacteria</taxon>
        <taxon>Pseudomonadati</taxon>
        <taxon>Pseudomonadota</taxon>
        <taxon>Betaproteobacteria</taxon>
        <taxon>Burkholderiales</taxon>
        <taxon>Sphaerotilaceae</taxon>
        <taxon>Roseateles</taxon>
    </lineage>
</organism>
<dbReference type="EMBL" id="QFOD01000001">
    <property type="protein sequence ID" value="PZP36710.1"/>
    <property type="molecule type" value="Genomic_DNA"/>
</dbReference>
<dbReference type="Gene3D" id="3.40.50.1820">
    <property type="entry name" value="alpha/beta hydrolase"/>
    <property type="match status" value="1"/>
</dbReference>
<protein>
    <submittedName>
        <fullName evidence="1">Alpha/beta hydrolase</fullName>
    </submittedName>
</protein>
<dbReference type="GO" id="GO:0016787">
    <property type="term" value="F:hydrolase activity"/>
    <property type="evidence" value="ECO:0007669"/>
    <property type="project" value="UniProtKB-KW"/>
</dbReference>
<reference evidence="1 2" key="1">
    <citation type="submission" date="2017-08" db="EMBL/GenBank/DDBJ databases">
        <title>Infants hospitalized years apart are colonized by the same room-sourced microbial strains.</title>
        <authorList>
            <person name="Brooks B."/>
            <person name="Olm M.R."/>
            <person name="Firek B.A."/>
            <person name="Baker R."/>
            <person name="Thomas B.C."/>
            <person name="Morowitz M.J."/>
            <person name="Banfield J.F."/>
        </authorList>
    </citation>
    <scope>NUCLEOTIDE SEQUENCE [LARGE SCALE GENOMIC DNA]</scope>
    <source>
        <strain evidence="1">S2_012_000_R2_81</strain>
    </source>
</reference>
<dbReference type="Proteomes" id="UP000249633">
    <property type="component" value="Unassembled WGS sequence"/>
</dbReference>